<dbReference type="InterPro" id="IPR007603">
    <property type="entry name" value="Choline_transptr-like"/>
</dbReference>
<dbReference type="Proteomes" id="UP001209878">
    <property type="component" value="Unassembled WGS sequence"/>
</dbReference>
<feature type="region of interest" description="Disordered" evidence="7">
    <location>
        <begin position="600"/>
        <end position="619"/>
    </location>
</feature>
<comment type="similarity">
    <text evidence="2 6">Belongs to the CTL (choline transporter-like) family.</text>
</comment>
<proteinExistence type="inferred from homology"/>
<feature type="transmembrane region" description="Helical" evidence="6">
    <location>
        <begin position="176"/>
        <end position="194"/>
    </location>
</feature>
<keyword evidence="3 6" id="KW-0812">Transmembrane</keyword>
<evidence type="ECO:0000256" key="7">
    <source>
        <dbReference type="SAM" id="MobiDB-lite"/>
    </source>
</evidence>
<dbReference type="PANTHER" id="PTHR12385:SF12">
    <property type="entry name" value="CHOLINE TRANSPORTER-LIKE PROTEIN"/>
    <property type="match status" value="1"/>
</dbReference>
<evidence type="ECO:0000313" key="9">
    <source>
        <dbReference type="Proteomes" id="UP001209878"/>
    </source>
</evidence>
<dbReference type="PANTHER" id="PTHR12385">
    <property type="entry name" value="CHOLINE TRANSPORTER-LIKE (SLC FAMILY 44)"/>
    <property type="match status" value="1"/>
</dbReference>
<comment type="subcellular location">
    <subcellularLocation>
        <location evidence="6">Cell membrane</location>
        <topology evidence="6">Multi-pass membrane protein</topology>
    </subcellularLocation>
    <subcellularLocation>
        <location evidence="1">Membrane</location>
        <topology evidence="1">Multi-pass membrane protein</topology>
    </subcellularLocation>
</comment>
<protein>
    <recommendedName>
        <fullName evidence="6">Choline transporter-like protein</fullName>
    </recommendedName>
</protein>
<dbReference type="AlphaFoldDB" id="A0AAD9N6P0"/>
<accession>A0AAD9N6P0</accession>
<dbReference type="Pfam" id="PF04515">
    <property type="entry name" value="Choline_transpo"/>
    <property type="match status" value="1"/>
</dbReference>
<feature type="transmembrane region" description="Helical" evidence="6">
    <location>
        <begin position="302"/>
        <end position="322"/>
    </location>
</feature>
<evidence type="ECO:0000256" key="2">
    <source>
        <dbReference type="ARBA" id="ARBA00007168"/>
    </source>
</evidence>
<evidence type="ECO:0000256" key="4">
    <source>
        <dbReference type="ARBA" id="ARBA00022989"/>
    </source>
</evidence>
<feature type="transmembrane region" description="Helical" evidence="6">
    <location>
        <begin position="200"/>
        <end position="222"/>
    </location>
</feature>
<evidence type="ECO:0000256" key="1">
    <source>
        <dbReference type="ARBA" id="ARBA00004141"/>
    </source>
</evidence>
<feature type="transmembrane region" description="Helical" evidence="6">
    <location>
        <begin position="251"/>
        <end position="273"/>
    </location>
</feature>
<feature type="transmembrane region" description="Helical" evidence="6">
    <location>
        <begin position="530"/>
        <end position="554"/>
    </location>
</feature>
<name>A0AAD9N6P0_RIDPI</name>
<reference evidence="8" key="1">
    <citation type="journal article" date="2023" name="Mol. Biol. Evol.">
        <title>Third-Generation Sequencing Reveals the Adaptive Role of the Epigenome in Three Deep-Sea Polychaetes.</title>
        <authorList>
            <person name="Perez M."/>
            <person name="Aroh O."/>
            <person name="Sun Y."/>
            <person name="Lan Y."/>
            <person name="Juniper S.K."/>
            <person name="Young C.R."/>
            <person name="Angers B."/>
            <person name="Qian P.Y."/>
        </authorList>
    </citation>
    <scope>NUCLEOTIDE SEQUENCE</scope>
    <source>
        <strain evidence="8">R07B-5</strain>
    </source>
</reference>
<dbReference type="GO" id="GO:0005886">
    <property type="term" value="C:plasma membrane"/>
    <property type="evidence" value="ECO:0007669"/>
    <property type="project" value="UniProtKB-SubCell"/>
</dbReference>
<sequence length="619" mass="70173">MLFFAVFSIKQGDSMRLIHGYDSFGNTCNQKNYRIPNITYSGISTEGKSNVFFMSMWRPFKSMQLCVSTCPDKDLRTPEDVKEFAEQTGSRLCLYNIPVEEYTTINPDMYSKSGPCPKLPIYKSLSVVFRCVPDPRGLAKHFDEKANITSTFLKILNSDGIFRKVLSDVYVSWKEMLALCAIALGVSFIMVMLIRYIASVIVWVIVALAAIGSIVGTAFLWWTYAQERAEVASNNKFHFPILDIDIKNETAFLGFSITATVLTVVLLLVIIVMRSRLVLVVALFHEAGKCLVDLPLLLLQPFWTFLILMLFFVYWIIIYAYMSTAGAAQADYTKEFNSVVYRKSDLVHYMWWYHLIALIWISEFILACQQFIIASTVASWYFTRDKSHLGNPISKSICHLILHHIGSVALGSFIITLVKIPRYILMYIKSKLKNAENDCAKCCLKCCICCLWCLEKFLKYLNLNAYTIIAIEGKSFCPAAKKAFEIISSNVLRVAAINSVGDFVLFLGKIGVMAITCAISVVWFKNIPALHYYAVPVILVCIFSFLIAHCFLTVYEMVIDTLLLCFCEDTQMNDGTDGRAYYMGSSLMDYVKTTHQALAPRSPQGDTELQPYTPVRRKQ</sequence>
<comment type="caution">
    <text evidence="8">The sequence shown here is derived from an EMBL/GenBank/DDBJ whole genome shotgun (WGS) entry which is preliminary data.</text>
</comment>
<evidence type="ECO:0000313" key="8">
    <source>
        <dbReference type="EMBL" id="KAK2159127.1"/>
    </source>
</evidence>
<dbReference type="GO" id="GO:0022857">
    <property type="term" value="F:transmembrane transporter activity"/>
    <property type="evidence" value="ECO:0007669"/>
    <property type="project" value="UniProtKB-UniRule"/>
</dbReference>
<keyword evidence="4 6" id="KW-1133">Transmembrane helix</keyword>
<organism evidence="8 9">
    <name type="scientific">Ridgeia piscesae</name>
    <name type="common">Tubeworm</name>
    <dbReference type="NCBI Taxonomy" id="27915"/>
    <lineage>
        <taxon>Eukaryota</taxon>
        <taxon>Metazoa</taxon>
        <taxon>Spiralia</taxon>
        <taxon>Lophotrochozoa</taxon>
        <taxon>Annelida</taxon>
        <taxon>Polychaeta</taxon>
        <taxon>Sedentaria</taxon>
        <taxon>Canalipalpata</taxon>
        <taxon>Sabellida</taxon>
        <taxon>Siboglinidae</taxon>
        <taxon>Ridgeia</taxon>
    </lineage>
</organism>
<gene>
    <name evidence="8" type="ORF">NP493_1746g00015</name>
</gene>
<keyword evidence="5 6" id="KW-0472">Membrane</keyword>
<evidence type="ECO:0000256" key="5">
    <source>
        <dbReference type="ARBA" id="ARBA00023136"/>
    </source>
</evidence>
<feature type="transmembrane region" description="Helical" evidence="6">
    <location>
        <begin position="351"/>
        <end position="381"/>
    </location>
</feature>
<comment type="function">
    <text evidence="6">Choline transporter.</text>
</comment>
<evidence type="ECO:0000256" key="3">
    <source>
        <dbReference type="ARBA" id="ARBA00022692"/>
    </source>
</evidence>
<dbReference type="EMBL" id="JAODUO010001743">
    <property type="protein sequence ID" value="KAK2159127.1"/>
    <property type="molecule type" value="Genomic_DNA"/>
</dbReference>
<feature type="transmembrane region" description="Helical" evidence="6">
    <location>
        <begin position="401"/>
        <end position="420"/>
    </location>
</feature>
<evidence type="ECO:0000256" key="6">
    <source>
        <dbReference type="RuleBase" id="RU368066"/>
    </source>
</evidence>
<feature type="transmembrane region" description="Helical" evidence="6">
    <location>
        <begin position="503"/>
        <end position="524"/>
    </location>
</feature>
<keyword evidence="9" id="KW-1185">Reference proteome</keyword>